<keyword evidence="14" id="KW-0175">Coiled coil</keyword>
<evidence type="ECO:0000256" key="1">
    <source>
        <dbReference type="ARBA" id="ARBA00004567"/>
    </source>
</evidence>
<feature type="region of interest" description="Disordered" evidence="15">
    <location>
        <begin position="484"/>
        <end position="505"/>
    </location>
</feature>
<sequence>LDVHFCAPQDFQFRQMKKIRVFESSADLPKERSSLLAISNKYGLTFAGKDEMLKVFWTRDVIAAGRLEGNPNDTVECSCAVTVTVGVAMHHIALSSDELTLSVCGTGDTAELTMDFYDVRTFLNKGRQEKRPFTSFKPAAAVDTLIQDLKWSPVDAFRLAVCLSDGSMMVLDVQDSVSVVAQLPASEGITCVCWSPKGKQVSAGKEDATVVQYTPTLQAKKVIPCPSFYSQDHPVKVLDVLWLSTYNFAVAYAAADGSLETPPELVVVSLPKKDEKRDERYLNFNDLVYGTCTERQHHYYLCHIEDWDLVLASSAAAIEVSIIAKQEDKVNWELWLLEDASRAELPVTENSEDTLPVGMAIDYTSQEDIQLSDEKRLPPAPTLMLLSTDGVLCPFSLLNLNPGVKQLTVAAVPLPEVGERAPAASKTAIISSSSSVAPASAASSVFPSFPASSGMALPPATLSFTASAASSIFPSFPASSGTAPPPATLSFTAPPPAATAATSLAPPSSASSTGFSFSLPAPGSTSSSGFSLGSATGGFSFSAPKPSSDAPAFSFASSLAPKEVSNALVATPPQRPPAMSPIISGPKVPAEPATPAIRMNLVVSVKALEKHLQQKKDSDPVMTGILEEIAHFEKELDDLKARCRNADFRVGSTDDMRDLRKDSENLHAFTLEIKEATESLHGDISVLKTSLLEGFAGAEEARAQSELNRDKDYLQLLYKKPLDPRREEQLKEIRRLYQYVKFAMEDVNAVLDVEWEKHLEKKKKQRHLIIPEREALFAALANNLDIINQQKQRLAQLESDLHNLRLYRGKSVWSFTSQTPSTPSGQSLDSELESLKDALLKASLETTAKAPSQLRNFLSKRQTPPVRSTAPANLSRSAFLTPQFYEDLDEVSSSSSLSQPLEPEDSLAVAEEEDEPAPIPVLTPSVPRHPTVVRTPSIQPGFSMQSSPFSRVQNVPIPVFSPGEVQTVPQHMILINMDSADSTALATKTVKHGAPPTEKITPTTIPAPQAAGRAALSRHMTSQKPAQFPQISLKSSAEYVKFCRFWTFQWLIGHIGLLVLGSLSNFFFFLLLQIAKSSGLPGKFSFASSTGTNMTFGPVGSEEPFSFASKLSSPAQSVSSSTPPPEPSKLPQAPKPQGNAGETLGSFSGLRVGQSEEGKEALKTTLGFTFGQPGNGSTGFGFGSAQIKLAETGNSSELTGTAAEAPKITTAQGFGSSTFSFKPQEGTAPSFTIPSTSSFPTAATSFGSLLRAPLSETQTLPTKSLQPETMTSAEPAPSADTESKEPPAEPSPKPPTLSAPSAIPVTEAAAPTSTEPTTAPSNNPPTPPTLEVSSTPSPSVTPPSETPAPVSEPPAAEPVFDPAPETTSTSITTPAPQETPATTPSSAPTSEKPGSIFAPPSGGTDSLTVGAINLTSVVTSAASSAPSAAITTSAAPTPVFGQPTSAAPTTVFGSTVFGANSTTSGFGKPAFGQSPSTGFGQPAASGSASSFTFGQPAFSASSGFGQPVAATTTSVTNSGGGGLFGSSSTNSASSFSFGASATSSAASTGTGLFGQSSAPVFGQSSSGFGQGSMFGSNTTTASSSGFGFGQQPGEFLGSALYIMRVSYALVLRFLCGLFLLGPSNLFGNSGAKGFSFGSSSFGEQKPSGSFSSGAGSVATQGFGSFSTPTKSTGFGSAPAFGSPPSFGGSPAFGGSAGFGSAPSFSSPLGSSSGKVFGEGTTAANVGGFG</sequence>
<evidence type="ECO:0000256" key="12">
    <source>
        <dbReference type="ARBA" id="ARBA00077390"/>
    </source>
</evidence>
<dbReference type="InterPro" id="IPR041553">
    <property type="entry name" value="Nup214_FG"/>
</dbReference>
<keyword evidence="6" id="KW-0811">Translocation</keyword>
<comment type="function">
    <text evidence="9">Part of the nuclear pore complex. Has a critical role in nucleocytoplasmic transport. May serve as a docking site in the receptor-mediated import of substrates across the nuclear pore complex.</text>
</comment>
<dbReference type="Ensembl" id="ENSCCRT00010097180.1">
    <property type="protein sequence ID" value="ENSCCRP00010087618.1"/>
    <property type="gene ID" value="ENSCCRG00010038273.1"/>
</dbReference>
<proteinExistence type="predicted"/>
<feature type="region of interest" description="Disordered" evidence="15">
    <location>
        <begin position="1113"/>
        <end position="1158"/>
    </location>
</feature>
<evidence type="ECO:0000313" key="19">
    <source>
        <dbReference type="Proteomes" id="UP000694427"/>
    </source>
</evidence>
<keyword evidence="4" id="KW-0509">mRNA transport</keyword>
<feature type="region of interest" description="Disordered" evidence="15">
    <location>
        <begin position="1704"/>
        <end position="1729"/>
    </location>
</feature>
<reference evidence="18" key="2">
    <citation type="submission" date="2025-09" db="UniProtKB">
        <authorList>
            <consortium name="Ensembl"/>
        </authorList>
    </citation>
    <scope>IDENTIFICATION</scope>
</reference>
<keyword evidence="5" id="KW-0653">Protein transport</keyword>
<accession>A0A8C1N6A4</accession>
<feature type="compositionally biased region" description="Pro residues" evidence="15">
    <location>
        <begin position="1339"/>
        <end position="1356"/>
    </location>
</feature>
<dbReference type="Gene3D" id="2.130.10.10">
    <property type="entry name" value="YVTN repeat-like/Quinoprotein amine dehydrogenase"/>
    <property type="match status" value="1"/>
</dbReference>
<protein>
    <recommendedName>
        <fullName evidence="11">Nuclear pore complex protein Nup214</fullName>
    </recommendedName>
    <alternativeName>
        <fullName evidence="13">214 kDa nucleoporin</fullName>
    </alternativeName>
    <alternativeName>
        <fullName evidence="12">Nucleoporin Nup214</fullName>
    </alternativeName>
</protein>
<dbReference type="Pfam" id="PF18617">
    <property type="entry name" value="Nup214_FG"/>
    <property type="match status" value="1"/>
</dbReference>
<comment type="subcellular location">
    <subcellularLocation>
        <location evidence="1">Nucleus</location>
        <location evidence="1">Nuclear pore complex</location>
    </subcellularLocation>
</comment>
<feature type="compositionally biased region" description="Low complexity" evidence="15">
    <location>
        <begin position="1306"/>
        <end position="1321"/>
    </location>
</feature>
<organism evidence="18 19">
    <name type="scientific">Cyprinus carpio</name>
    <name type="common">Common carp</name>
    <dbReference type="NCBI Taxonomy" id="7962"/>
    <lineage>
        <taxon>Eukaryota</taxon>
        <taxon>Metazoa</taxon>
        <taxon>Chordata</taxon>
        <taxon>Craniata</taxon>
        <taxon>Vertebrata</taxon>
        <taxon>Euteleostomi</taxon>
        <taxon>Actinopterygii</taxon>
        <taxon>Neopterygii</taxon>
        <taxon>Teleostei</taxon>
        <taxon>Ostariophysi</taxon>
        <taxon>Cypriniformes</taxon>
        <taxon>Cyprinidae</taxon>
        <taxon>Cyprininae</taxon>
        <taxon>Cyprinus</taxon>
    </lineage>
</organism>
<evidence type="ECO:0000259" key="16">
    <source>
        <dbReference type="Pfam" id="PF16755"/>
    </source>
</evidence>
<evidence type="ECO:0000256" key="15">
    <source>
        <dbReference type="SAM" id="MobiDB-lite"/>
    </source>
</evidence>
<evidence type="ECO:0000256" key="3">
    <source>
        <dbReference type="ARBA" id="ARBA00022737"/>
    </source>
</evidence>
<feature type="domain" description="Nucleoporin Nup159/Nup146 N-terminal" evidence="16">
    <location>
        <begin position="29"/>
        <end position="392"/>
    </location>
</feature>
<name>A0A8C1N6A4_CYPCA</name>
<feature type="region of interest" description="Disordered" evidence="15">
    <location>
        <begin position="1216"/>
        <end position="1237"/>
    </location>
</feature>
<feature type="compositionally biased region" description="Low complexity" evidence="15">
    <location>
        <begin position="1227"/>
        <end position="1237"/>
    </location>
</feature>
<comment type="subunit">
    <text evidence="10">Homodimer. Part of the nuclear pore complex (NPC). Interacts with NUP88. Interacts with ZFP36; this interaction increases upon lipopolysaccharide (LPS) stimulation. Interacts with DDX19. Interacts with XPO1. Interacts with XPO5.</text>
</comment>
<keyword evidence="2" id="KW-0813">Transport</keyword>
<dbReference type="GO" id="GO:0005643">
    <property type="term" value="C:nuclear pore"/>
    <property type="evidence" value="ECO:0007669"/>
    <property type="project" value="UniProtKB-SubCell"/>
</dbReference>
<keyword evidence="19" id="KW-1185">Reference proteome</keyword>
<evidence type="ECO:0000259" key="17">
    <source>
        <dbReference type="Pfam" id="PF18617"/>
    </source>
</evidence>
<evidence type="ECO:0000256" key="8">
    <source>
        <dbReference type="ARBA" id="ARBA00023242"/>
    </source>
</evidence>
<dbReference type="Pfam" id="PF16755">
    <property type="entry name" value="Beta-prop_NUP159_NUP214"/>
    <property type="match status" value="1"/>
</dbReference>
<feature type="compositionally biased region" description="Low complexity" evidence="15">
    <location>
        <begin position="1704"/>
        <end position="1713"/>
    </location>
</feature>
<evidence type="ECO:0000256" key="9">
    <source>
        <dbReference type="ARBA" id="ARBA00055090"/>
    </source>
</evidence>
<feature type="compositionally biased region" description="Low complexity" evidence="15">
    <location>
        <begin position="891"/>
        <end position="901"/>
    </location>
</feature>
<feature type="compositionally biased region" description="Acidic residues" evidence="15">
    <location>
        <begin position="902"/>
        <end position="916"/>
    </location>
</feature>
<evidence type="ECO:0000256" key="4">
    <source>
        <dbReference type="ARBA" id="ARBA00022816"/>
    </source>
</evidence>
<keyword evidence="7" id="KW-0906">Nuclear pore complex</keyword>
<evidence type="ECO:0000256" key="10">
    <source>
        <dbReference type="ARBA" id="ARBA00063892"/>
    </source>
</evidence>
<dbReference type="InterPro" id="IPR015943">
    <property type="entry name" value="WD40/YVTN_repeat-like_dom_sf"/>
</dbReference>
<feature type="coiled-coil region" evidence="14">
    <location>
        <begin position="622"/>
        <end position="649"/>
    </location>
</feature>
<dbReference type="PANTHER" id="PTHR23193:SF21">
    <property type="entry name" value="NUCLEAR PORE COMPLEX PROTEIN NUP214"/>
    <property type="match status" value="1"/>
</dbReference>
<dbReference type="Proteomes" id="UP000694427">
    <property type="component" value="Unplaced"/>
</dbReference>
<reference evidence="18" key="1">
    <citation type="submission" date="2025-08" db="UniProtKB">
        <authorList>
            <consortium name="Ensembl"/>
        </authorList>
    </citation>
    <scope>IDENTIFICATION</scope>
</reference>
<dbReference type="InterPro" id="IPR026054">
    <property type="entry name" value="Nucleoporin"/>
</dbReference>
<dbReference type="GO" id="GO:0008139">
    <property type="term" value="F:nuclear localization sequence binding"/>
    <property type="evidence" value="ECO:0007669"/>
    <property type="project" value="TreeGrafter"/>
</dbReference>
<evidence type="ECO:0000313" key="18">
    <source>
        <dbReference type="Ensembl" id="ENSCCRP00010087618.1"/>
    </source>
</evidence>
<dbReference type="InterPro" id="IPR039462">
    <property type="entry name" value="Nup159/Nup146_N"/>
</dbReference>
<keyword evidence="8" id="KW-0539">Nucleus</keyword>
<dbReference type="GO" id="GO:0017056">
    <property type="term" value="F:structural constituent of nuclear pore"/>
    <property type="evidence" value="ECO:0007669"/>
    <property type="project" value="TreeGrafter"/>
</dbReference>
<evidence type="ECO:0000256" key="11">
    <source>
        <dbReference type="ARBA" id="ARBA00068360"/>
    </source>
</evidence>
<evidence type="ECO:0000256" key="13">
    <source>
        <dbReference type="ARBA" id="ARBA00083901"/>
    </source>
</evidence>
<keyword evidence="3" id="KW-0677">Repeat</keyword>
<dbReference type="GO" id="GO:0006406">
    <property type="term" value="P:mRNA export from nucleus"/>
    <property type="evidence" value="ECO:0007669"/>
    <property type="project" value="UniProtKB-ARBA"/>
</dbReference>
<feature type="compositionally biased region" description="Pro residues" evidence="15">
    <location>
        <begin position="484"/>
        <end position="497"/>
    </location>
</feature>
<feature type="domain" description="Nuclear pore complex protein Nup214 phenylalanine-glycine (FG)" evidence="17">
    <location>
        <begin position="1621"/>
        <end position="1681"/>
    </location>
</feature>
<feature type="compositionally biased region" description="Low complexity" evidence="15">
    <location>
        <begin position="1329"/>
        <end position="1338"/>
    </location>
</feature>
<evidence type="ECO:0000256" key="5">
    <source>
        <dbReference type="ARBA" id="ARBA00022927"/>
    </source>
</evidence>
<dbReference type="GO" id="GO:0006606">
    <property type="term" value="P:protein import into nucleus"/>
    <property type="evidence" value="ECO:0007669"/>
    <property type="project" value="TreeGrafter"/>
</dbReference>
<evidence type="ECO:0000256" key="6">
    <source>
        <dbReference type="ARBA" id="ARBA00023010"/>
    </source>
</evidence>
<evidence type="ECO:0000256" key="14">
    <source>
        <dbReference type="SAM" id="Coils"/>
    </source>
</evidence>
<feature type="region of interest" description="Disordered" evidence="15">
    <location>
        <begin position="853"/>
        <end position="873"/>
    </location>
</feature>
<feature type="coiled-coil region" evidence="14">
    <location>
        <begin position="780"/>
        <end position="807"/>
    </location>
</feature>
<dbReference type="FunFam" id="2.130.10.10:FF:000142">
    <property type="entry name" value="Nuclear pore complex protein Nup214"/>
    <property type="match status" value="1"/>
</dbReference>
<dbReference type="PRINTS" id="PR01217">
    <property type="entry name" value="PRICHEXTENSN"/>
</dbReference>
<evidence type="ECO:0000256" key="2">
    <source>
        <dbReference type="ARBA" id="ARBA00022448"/>
    </source>
</evidence>
<evidence type="ECO:0000256" key="7">
    <source>
        <dbReference type="ARBA" id="ARBA00023132"/>
    </source>
</evidence>
<feature type="region of interest" description="Disordered" evidence="15">
    <location>
        <begin position="891"/>
        <end position="931"/>
    </location>
</feature>
<feature type="compositionally biased region" description="Pro residues" evidence="15">
    <location>
        <begin position="1288"/>
        <end position="1297"/>
    </location>
</feature>
<dbReference type="PANTHER" id="PTHR23193">
    <property type="entry name" value="NUCLEAR PORE COMPLEX PROTEIN NUP"/>
    <property type="match status" value="1"/>
</dbReference>
<feature type="compositionally biased region" description="Low complexity" evidence="15">
    <location>
        <begin position="1372"/>
        <end position="1393"/>
    </location>
</feature>
<feature type="region of interest" description="Disordered" evidence="15">
    <location>
        <begin position="1255"/>
        <end position="1403"/>
    </location>
</feature>
<feature type="compositionally biased region" description="Polar residues" evidence="15">
    <location>
        <begin position="1255"/>
        <end position="1272"/>
    </location>
</feature>
<dbReference type="SUPFAM" id="SSF117289">
    <property type="entry name" value="Nucleoporin domain"/>
    <property type="match status" value="1"/>
</dbReference>